<organism evidence="1 2">
    <name type="scientific">Polyplax serrata</name>
    <name type="common">Common mouse louse</name>
    <dbReference type="NCBI Taxonomy" id="468196"/>
    <lineage>
        <taxon>Eukaryota</taxon>
        <taxon>Metazoa</taxon>
        <taxon>Ecdysozoa</taxon>
        <taxon>Arthropoda</taxon>
        <taxon>Hexapoda</taxon>
        <taxon>Insecta</taxon>
        <taxon>Pterygota</taxon>
        <taxon>Neoptera</taxon>
        <taxon>Paraneoptera</taxon>
        <taxon>Psocodea</taxon>
        <taxon>Troctomorpha</taxon>
        <taxon>Phthiraptera</taxon>
        <taxon>Anoplura</taxon>
        <taxon>Polyplacidae</taxon>
        <taxon>Polyplax</taxon>
    </lineage>
</organism>
<keyword evidence="2" id="KW-1185">Reference proteome</keyword>
<gene>
    <name evidence="1" type="ORF">RUM44_007865</name>
</gene>
<accession>A0ABR1B7C1</accession>
<dbReference type="Proteomes" id="UP001359485">
    <property type="component" value="Unassembled WGS sequence"/>
</dbReference>
<proteinExistence type="predicted"/>
<reference evidence="1 2" key="1">
    <citation type="submission" date="2023-09" db="EMBL/GenBank/DDBJ databases">
        <title>Genomes of two closely related lineages of the louse Polyplax serrata with different host specificities.</title>
        <authorList>
            <person name="Martinu J."/>
            <person name="Tarabai H."/>
            <person name="Stefka J."/>
            <person name="Hypsa V."/>
        </authorList>
    </citation>
    <scope>NUCLEOTIDE SEQUENCE [LARGE SCALE GENOMIC DNA]</scope>
    <source>
        <strain evidence="1">98ZLc_SE</strain>
    </source>
</reference>
<sequence length="105" mass="12008">MYTIGQLPGELPNLCDVLRKLSLVGGDFDMELNFVIQDSQNIKHMLELLDHCPPNLQDLSHIALGYVAQVLHHIDNGLDVPLQRFWARNRSRLTPPGVSHFRHFL</sequence>
<dbReference type="EMBL" id="JAWJWF010000002">
    <property type="protein sequence ID" value="KAK6637448.1"/>
    <property type="molecule type" value="Genomic_DNA"/>
</dbReference>
<evidence type="ECO:0000313" key="2">
    <source>
        <dbReference type="Proteomes" id="UP001359485"/>
    </source>
</evidence>
<name>A0ABR1B7C1_POLSC</name>
<evidence type="ECO:0000313" key="1">
    <source>
        <dbReference type="EMBL" id="KAK6637448.1"/>
    </source>
</evidence>
<comment type="caution">
    <text evidence="1">The sequence shown here is derived from an EMBL/GenBank/DDBJ whole genome shotgun (WGS) entry which is preliminary data.</text>
</comment>
<protein>
    <submittedName>
        <fullName evidence="1">Uncharacterized protein</fullName>
    </submittedName>
</protein>